<reference evidence="1 2" key="1">
    <citation type="journal article" date="2013" name="Nat. Genet.">
        <title>The genome of the hydatid tapeworm Echinococcus granulosus.</title>
        <authorList>
            <person name="Zheng H."/>
            <person name="Zhang W."/>
            <person name="Zhang L."/>
            <person name="Zhang Z."/>
            <person name="Li J."/>
            <person name="Lu G."/>
            <person name="Zhu Y."/>
            <person name="Wang Y."/>
            <person name="Huang Y."/>
            <person name="Liu J."/>
            <person name="Kang H."/>
            <person name="Chen J."/>
            <person name="Wang L."/>
            <person name="Chen A."/>
            <person name="Yu S."/>
            <person name="Gao Z."/>
            <person name="Jin L."/>
            <person name="Gu W."/>
            <person name="Wang Z."/>
            <person name="Zhao L."/>
            <person name="Shi B."/>
            <person name="Wen H."/>
            <person name="Lin R."/>
            <person name="Jones M.K."/>
            <person name="Brejova B."/>
            <person name="Vinar T."/>
            <person name="Zhao G."/>
            <person name="McManus D.P."/>
            <person name="Chen Z."/>
            <person name="Zhou Y."/>
            <person name="Wang S."/>
        </authorList>
    </citation>
    <scope>NUCLEOTIDE SEQUENCE [LARGE SCALE GENOMIC DNA]</scope>
</reference>
<comment type="caution">
    <text evidence="1">The sequence shown here is derived from an EMBL/GenBank/DDBJ whole genome shotgun (WGS) entry which is preliminary data.</text>
</comment>
<evidence type="ECO:0000313" key="2">
    <source>
        <dbReference type="Proteomes" id="UP000019149"/>
    </source>
</evidence>
<dbReference type="RefSeq" id="XP_024346342.1">
    <property type="nucleotide sequence ID" value="XM_024499255.1"/>
</dbReference>
<accession>W6U3J9</accession>
<gene>
    <name evidence="1" type="ORF">EGR_10006</name>
</gene>
<sequence length="95" mass="11031">MELQHVSTKKRKDQVLQNAMELTIQSSLANFATNKHTETLNRSARPIPYAKLEGHFNVMIYAQDPSIIRNGENQCRMIGSSLAHRRTEKHKWRNN</sequence>
<dbReference type="Proteomes" id="UP000019149">
    <property type="component" value="Unassembled WGS sequence"/>
</dbReference>
<dbReference type="GeneID" id="36345721"/>
<protein>
    <submittedName>
        <fullName evidence="1">Uncharacterized protein</fullName>
    </submittedName>
</protein>
<dbReference type="KEGG" id="egl:EGR_10006"/>
<dbReference type="CTD" id="36345721"/>
<dbReference type="EMBL" id="APAU02000182">
    <property type="protein sequence ID" value="EUB55146.1"/>
    <property type="molecule type" value="Genomic_DNA"/>
</dbReference>
<keyword evidence="2" id="KW-1185">Reference proteome</keyword>
<dbReference type="AlphaFoldDB" id="W6U3J9"/>
<name>W6U3J9_ECHGR</name>
<proteinExistence type="predicted"/>
<evidence type="ECO:0000313" key="1">
    <source>
        <dbReference type="EMBL" id="EUB55146.1"/>
    </source>
</evidence>
<organism evidence="1 2">
    <name type="scientific">Echinococcus granulosus</name>
    <name type="common">Hydatid tapeworm</name>
    <dbReference type="NCBI Taxonomy" id="6210"/>
    <lineage>
        <taxon>Eukaryota</taxon>
        <taxon>Metazoa</taxon>
        <taxon>Spiralia</taxon>
        <taxon>Lophotrochozoa</taxon>
        <taxon>Platyhelminthes</taxon>
        <taxon>Cestoda</taxon>
        <taxon>Eucestoda</taxon>
        <taxon>Cyclophyllidea</taxon>
        <taxon>Taeniidae</taxon>
        <taxon>Echinococcus</taxon>
        <taxon>Echinococcus granulosus group</taxon>
    </lineage>
</organism>